<dbReference type="InterPro" id="IPR034605">
    <property type="entry name" value="PGC-1"/>
</dbReference>
<evidence type="ECO:0000256" key="7">
    <source>
        <dbReference type="ARBA" id="ARBA00023242"/>
    </source>
</evidence>
<evidence type="ECO:0000256" key="8">
    <source>
        <dbReference type="PROSITE-ProRule" id="PRU00176"/>
    </source>
</evidence>
<dbReference type="PROSITE" id="PS50102">
    <property type="entry name" value="RRM"/>
    <property type="match status" value="1"/>
</dbReference>
<accession>A0AAV2GXV2</accession>
<dbReference type="Proteomes" id="UP001497497">
    <property type="component" value="Unassembled WGS sequence"/>
</dbReference>
<gene>
    <name evidence="11" type="ORF">GSLYS_00000446001</name>
</gene>
<dbReference type="EMBL" id="CAXITT010000003">
    <property type="protein sequence ID" value="CAL1526269.1"/>
    <property type="molecule type" value="Genomic_DNA"/>
</dbReference>
<dbReference type="InterPro" id="IPR035979">
    <property type="entry name" value="RBD_domain_sf"/>
</dbReference>
<dbReference type="Pfam" id="PF00076">
    <property type="entry name" value="RRM_1"/>
    <property type="match status" value="1"/>
</dbReference>
<dbReference type="InterPro" id="IPR000504">
    <property type="entry name" value="RRM_dom"/>
</dbReference>
<evidence type="ECO:0000313" key="12">
    <source>
        <dbReference type="Proteomes" id="UP001497497"/>
    </source>
</evidence>
<keyword evidence="5" id="KW-0010">Activator</keyword>
<proteinExistence type="predicted"/>
<comment type="caution">
    <text evidence="11">The sequence shown here is derived from an EMBL/GenBank/DDBJ whole genome shotgun (WGS) entry which is preliminary data.</text>
</comment>
<evidence type="ECO:0000256" key="6">
    <source>
        <dbReference type="ARBA" id="ARBA00023163"/>
    </source>
</evidence>
<feature type="domain" description="RRM" evidence="10">
    <location>
        <begin position="695"/>
        <end position="770"/>
    </location>
</feature>
<dbReference type="GO" id="GO:0003712">
    <property type="term" value="F:transcription coregulator activity"/>
    <property type="evidence" value="ECO:0007669"/>
    <property type="project" value="InterPro"/>
</dbReference>
<dbReference type="PANTHER" id="PTHR15528">
    <property type="entry name" value="PEROXISOME PROLIFERATOR ACTIVATED RECEPTOR GAMMA COACTIVATOR 1 PGC-1 -RELATED"/>
    <property type="match status" value="1"/>
</dbReference>
<evidence type="ECO:0000256" key="2">
    <source>
        <dbReference type="ARBA" id="ARBA00022553"/>
    </source>
</evidence>
<dbReference type="GO" id="GO:0045944">
    <property type="term" value="P:positive regulation of transcription by RNA polymerase II"/>
    <property type="evidence" value="ECO:0007669"/>
    <property type="project" value="TreeGrafter"/>
</dbReference>
<dbReference type="SMART" id="SM00360">
    <property type="entry name" value="RRM"/>
    <property type="match status" value="1"/>
</dbReference>
<evidence type="ECO:0000313" key="11">
    <source>
        <dbReference type="EMBL" id="CAL1526269.1"/>
    </source>
</evidence>
<feature type="compositionally biased region" description="Basic and acidic residues" evidence="9">
    <location>
        <begin position="677"/>
        <end position="687"/>
    </location>
</feature>
<feature type="compositionally biased region" description="Basic residues" evidence="9">
    <location>
        <begin position="625"/>
        <end position="636"/>
    </location>
</feature>
<organism evidence="11 12">
    <name type="scientific">Lymnaea stagnalis</name>
    <name type="common">Great pond snail</name>
    <name type="synonym">Helix stagnalis</name>
    <dbReference type="NCBI Taxonomy" id="6523"/>
    <lineage>
        <taxon>Eukaryota</taxon>
        <taxon>Metazoa</taxon>
        <taxon>Spiralia</taxon>
        <taxon>Lophotrochozoa</taxon>
        <taxon>Mollusca</taxon>
        <taxon>Gastropoda</taxon>
        <taxon>Heterobranchia</taxon>
        <taxon>Euthyneura</taxon>
        <taxon>Panpulmonata</taxon>
        <taxon>Hygrophila</taxon>
        <taxon>Lymnaeoidea</taxon>
        <taxon>Lymnaeidae</taxon>
        <taxon>Lymnaea</taxon>
    </lineage>
</organism>
<dbReference type="SUPFAM" id="SSF54928">
    <property type="entry name" value="RNA-binding domain, RBD"/>
    <property type="match status" value="1"/>
</dbReference>
<sequence length="818" mass="90993">MANADELEFNLGENSAMNNGIEANDLVSLLSRFEEATKPADDLSISSSANVKRKNLFLRAKSAGNSPAITPPATPPPIVNPGMVIMRGKTKQPQSTIFFSGSNLRSVDTKLLIQNCNTVKREQVIIGSKNSTYRTLQMPMFNGQMNAPKMVQVVLQGPGKQLLQHNLQSSQPVVGQSLLSILKSKQGEAKETSFQHTNLNIPVSLSPASFTQSLLGQEIKSSTAVSTGLTQVIALQSGVMAPYSNPKVKLSNGLPQQTLCTAASRLTHSASMPVISSATPKPMGSVRTDESDHDYCFFKTNWKNSPSMDKGKLKCGTEPSCSSLHSSTTELGGLELTEEASVPLEVTALPQERPEEEIILEEIQVFVDANGNDALLLDSCDSNLKVQTESPYNNITFSTSRRNAEGKRIRKYRHRKISTSHKPPEPTPAVEDEPGQYYEKIPNYYTALSIPMKPMKTTVFATATNSIGRSDHLDLEEKYDPVEESHYDKVPAHRRCFTNTTKDVELEDIEKESVLSPAAESNLKCSQSPGAVSQHSSRCNSPCSPRGAERRSRSTSRRSWAGSRSSFRSNSASSDCSTCSTCSSRSYCSTCTQSSMSRSRSRSASSCHSSSSSSCSGSRSPVWRRERRLRSHRTRSRFTPNWEPRSRSRSRSLIRKDRSRSSPSSHRKKSHSGNIMSEKRKAKEIEREKAMEERRVVYVGKIPNAYSKKQLYQRFQCFGEIKEVKLNFREHGDNYGFVTFAYACDAIAAKERGNNTPDMHKFDLCFGGRRRFCPDQYADLDGNNEIEEEYAPLPKRDPDEIDYAALLKQHSTQQRKKK</sequence>
<dbReference type="GO" id="GO:0005634">
    <property type="term" value="C:nucleus"/>
    <property type="evidence" value="ECO:0007669"/>
    <property type="project" value="UniProtKB-SubCell"/>
</dbReference>
<keyword evidence="6" id="KW-0804">Transcription</keyword>
<evidence type="ECO:0000259" key="10">
    <source>
        <dbReference type="PROSITE" id="PS50102"/>
    </source>
</evidence>
<reference evidence="11 12" key="1">
    <citation type="submission" date="2024-04" db="EMBL/GenBank/DDBJ databases">
        <authorList>
            <consortium name="Genoscope - CEA"/>
            <person name="William W."/>
        </authorList>
    </citation>
    <scope>NUCLEOTIDE SEQUENCE [LARGE SCALE GENOMIC DNA]</scope>
</reference>
<dbReference type="Gene3D" id="3.30.70.330">
    <property type="match status" value="1"/>
</dbReference>
<keyword evidence="7" id="KW-0539">Nucleus</keyword>
<dbReference type="PANTHER" id="PTHR15528:SF11">
    <property type="entry name" value="FI18188P1"/>
    <property type="match status" value="1"/>
</dbReference>
<feature type="compositionally biased region" description="Polar residues" evidence="9">
    <location>
        <begin position="523"/>
        <end position="543"/>
    </location>
</feature>
<feature type="region of interest" description="Disordered" evidence="9">
    <location>
        <begin position="518"/>
        <end position="687"/>
    </location>
</feature>
<evidence type="ECO:0000256" key="3">
    <source>
        <dbReference type="ARBA" id="ARBA00022884"/>
    </source>
</evidence>
<comment type="subcellular location">
    <subcellularLocation>
        <location evidence="1">Nucleus</location>
    </subcellularLocation>
</comment>
<protein>
    <recommendedName>
        <fullName evidence="10">RRM domain-containing protein</fullName>
    </recommendedName>
</protein>
<evidence type="ECO:0000256" key="9">
    <source>
        <dbReference type="SAM" id="MobiDB-lite"/>
    </source>
</evidence>
<keyword evidence="2" id="KW-0597">Phosphoprotein</keyword>
<keyword evidence="12" id="KW-1185">Reference proteome</keyword>
<evidence type="ECO:0000256" key="4">
    <source>
        <dbReference type="ARBA" id="ARBA00023015"/>
    </source>
</evidence>
<dbReference type="AlphaFoldDB" id="A0AAV2GXV2"/>
<keyword evidence="3 8" id="KW-0694">RNA-binding</keyword>
<evidence type="ECO:0000256" key="5">
    <source>
        <dbReference type="ARBA" id="ARBA00023159"/>
    </source>
</evidence>
<name>A0AAV2GXV2_LYMST</name>
<evidence type="ECO:0000256" key="1">
    <source>
        <dbReference type="ARBA" id="ARBA00004123"/>
    </source>
</evidence>
<feature type="compositionally biased region" description="Low complexity" evidence="9">
    <location>
        <begin position="557"/>
        <end position="620"/>
    </location>
</feature>
<keyword evidence="4" id="KW-0805">Transcription regulation</keyword>
<dbReference type="InterPro" id="IPR012677">
    <property type="entry name" value="Nucleotide-bd_a/b_plait_sf"/>
</dbReference>
<dbReference type="GO" id="GO:0003723">
    <property type="term" value="F:RNA binding"/>
    <property type="evidence" value="ECO:0007669"/>
    <property type="project" value="UniProtKB-UniRule"/>
</dbReference>